<keyword evidence="1" id="KW-1133">Transmembrane helix</keyword>
<dbReference type="Proteomes" id="UP000016927">
    <property type="component" value="Unassembled WGS sequence"/>
</dbReference>
<dbReference type="EMBL" id="KB908936">
    <property type="protein sequence ID" value="EOB14399.1"/>
    <property type="molecule type" value="Genomic_DNA"/>
</dbReference>
<protein>
    <submittedName>
        <fullName evidence="2">Uncharacterized protein</fullName>
    </submittedName>
</protein>
<organism evidence="2 3">
    <name type="scientific">Nosema bombycis (strain CQ1 / CVCC 102059)</name>
    <name type="common">Microsporidian parasite</name>
    <name type="synonym">Pebrine of silkworm</name>
    <dbReference type="NCBI Taxonomy" id="578461"/>
    <lineage>
        <taxon>Eukaryota</taxon>
        <taxon>Fungi</taxon>
        <taxon>Fungi incertae sedis</taxon>
        <taxon>Microsporidia</taxon>
        <taxon>Nosematidae</taxon>
        <taxon>Nosema</taxon>
    </lineage>
</organism>
<feature type="transmembrane region" description="Helical" evidence="1">
    <location>
        <begin position="21"/>
        <end position="48"/>
    </location>
</feature>
<dbReference type="VEuPathDB" id="MicrosporidiaDB:NBO_28g0038"/>
<dbReference type="AlphaFoldDB" id="R0M8Y7"/>
<evidence type="ECO:0000313" key="3">
    <source>
        <dbReference type="Proteomes" id="UP000016927"/>
    </source>
</evidence>
<evidence type="ECO:0000313" key="2">
    <source>
        <dbReference type="EMBL" id="EOB14399.1"/>
    </source>
</evidence>
<keyword evidence="1" id="KW-0472">Membrane</keyword>
<reference evidence="2 3" key="1">
    <citation type="journal article" date="2013" name="BMC Genomics">
        <title>Comparative genomics of parasitic silkworm microsporidia reveal an association between genome expansion and host adaptation.</title>
        <authorList>
            <person name="Pan G."/>
            <person name="Xu J."/>
            <person name="Li T."/>
            <person name="Xia Q."/>
            <person name="Liu S.L."/>
            <person name="Zhang G."/>
            <person name="Li S."/>
            <person name="Li C."/>
            <person name="Liu H."/>
            <person name="Yang L."/>
            <person name="Liu T."/>
            <person name="Zhang X."/>
            <person name="Wu Z."/>
            <person name="Fan W."/>
            <person name="Dang X."/>
            <person name="Xiang H."/>
            <person name="Tao M."/>
            <person name="Li Y."/>
            <person name="Hu J."/>
            <person name="Li Z."/>
            <person name="Lin L."/>
            <person name="Luo J."/>
            <person name="Geng L."/>
            <person name="Wang L."/>
            <person name="Long M."/>
            <person name="Wan Y."/>
            <person name="He N."/>
            <person name="Zhang Z."/>
            <person name="Lu C."/>
            <person name="Keeling P.J."/>
            <person name="Wang J."/>
            <person name="Xiang Z."/>
            <person name="Zhou Z."/>
        </authorList>
    </citation>
    <scope>NUCLEOTIDE SEQUENCE [LARGE SCALE GENOMIC DNA]</scope>
    <source>
        <strain evidence="3">CQ1 / CVCC 102059</strain>
    </source>
</reference>
<proteinExistence type="predicted"/>
<gene>
    <name evidence="2" type="ORF">NBO_28g0038</name>
</gene>
<sequence length="57" mass="6904">MSVKSIDDFLIFFTTKILKKIYYYFFIQFARVVTAITFYKLCCIYFLFKTLLVFNSS</sequence>
<dbReference type="HOGENOM" id="CLU_2997029_0_0_1"/>
<keyword evidence="3" id="KW-1185">Reference proteome</keyword>
<evidence type="ECO:0000256" key="1">
    <source>
        <dbReference type="SAM" id="Phobius"/>
    </source>
</evidence>
<name>R0M8Y7_NOSB1</name>
<accession>R0M8Y7</accession>
<keyword evidence="1" id="KW-0812">Transmembrane</keyword>